<proteinExistence type="predicted"/>
<dbReference type="EMBL" id="JACJVR010000031">
    <property type="protein sequence ID" value="MBB6691553.1"/>
    <property type="molecule type" value="Genomic_DNA"/>
</dbReference>
<sequence length="94" mass="9606">MPIVQPYINGRRFAATMGAGTGTGATFAIAATAFTTDAGIAATAFPAAYAYYNFYINGILQTGDTSTVTTTTLTIPGGDALDPGTTIIVEFIVT</sequence>
<name>A0A841TZK4_9BACL</name>
<evidence type="ECO:0000313" key="3">
    <source>
        <dbReference type="Proteomes" id="UP000553776"/>
    </source>
</evidence>
<dbReference type="Proteomes" id="UP000553776">
    <property type="component" value="Unassembled WGS sequence"/>
</dbReference>
<accession>A0A841TZK4</accession>
<protein>
    <submittedName>
        <fullName evidence="2">DUF4183 domain-containing protein</fullName>
    </submittedName>
</protein>
<comment type="caution">
    <text evidence="2">The sequence shown here is derived from an EMBL/GenBank/DDBJ whole genome shotgun (WGS) entry which is preliminary data.</text>
</comment>
<organism evidence="2 3">
    <name type="scientific">Cohnella xylanilytica</name>
    <dbReference type="NCBI Taxonomy" id="557555"/>
    <lineage>
        <taxon>Bacteria</taxon>
        <taxon>Bacillati</taxon>
        <taxon>Bacillota</taxon>
        <taxon>Bacilli</taxon>
        <taxon>Bacillales</taxon>
        <taxon>Paenibacillaceae</taxon>
        <taxon>Cohnella</taxon>
    </lineage>
</organism>
<dbReference type="Pfam" id="PF13799">
    <property type="entry name" value="DUF4183"/>
    <property type="match status" value="1"/>
</dbReference>
<dbReference type="InterPro" id="IPR025237">
    <property type="entry name" value="DUF4183"/>
</dbReference>
<dbReference type="AlphaFoldDB" id="A0A841TZK4"/>
<feature type="domain" description="DUF4183" evidence="1">
    <location>
        <begin position="22"/>
        <end position="91"/>
    </location>
</feature>
<evidence type="ECO:0000259" key="1">
    <source>
        <dbReference type="Pfam" id="PF13799"/>
    </source>
</evidence>
<gene>
    <name evidence="2" type="ORF">H7B90_09095</name>
</gene>
<dbReference type="RefSeq" id="WP_185135543.1">
    <property type="nucleotide sequence ID" value="NZ_JACJVR010000031.1"/>
</dbReference>
<evidence type="ECO:0000313" key="2">
    <source>
        <dbReference type="EMBL" id="MBB6691553.1"/>
    </source>
</evidence>
<reference evidence="2 3" key="1">
    <citation type="submission" date="2020-08" db="EMBL/GenBank/DDBJ databases">
        <title>Cohnella phylogeny.</title>
        <authorList>
            <person name="Dunlap C."/>
        </authorList>
    </citation>
    <scope>NUCLEOTIDE SEQUENCE [LARGE SCALE GENOMIC DNA]</scope>
    <source>
        <strain evidence="2 3">DSM 25239</strain>
    </source>
</reference>
<keyword evidence="3" id="KW-1185">Reference proteome</keyword>